<dbReference type="SUPFAM" id="SSF53756">
    <property type="entry name" value="UDP-Glycosyltransferase/glycogen phosphorylase"/>
    <property type="match status" value="1"/>
</dbReference>
<dbReference type="Gene3D" id="3.40.50.2000">
    <property type="entry name" value="Glycogen Phosphorylase B"/>
    <property type="match status" value="2"/>
</dbReference>
<proteinExistence type="predicted"/>
<protein>
    <submittedName>
        <fullName evidence="1">Uncharacterized protein</fullName>
    </submittedName>
</protein>
<dbReference type="EMBL" id="BTGU01014334">
    <property type="protein sequence ID" value="GMN73315.1"/>
    <property type="molecule type" value="Genomic_DNA"/>
</dbReference>
<organism evidence="1 2">
    <name type="scientific">Ficus carica</name>
    <name type="common">Common fig</name>
    <dbReference type="NCBI Taxonomy" id="3494"/>
    <lineage>
        <taxon>Eukaryota</taxon>
        <taxon>Viridiplantae</taxon>
        <taxon>Streptophyta</taxon>
        <taxon>Embryophyta</taxon>
        <taxon>Tracheophyta</taxon>
        <taxon>Spermatophyta</taxon>
        <taxon>Magnoliopsida</taxon>
        <taxon>eudicotyledons</taxon>
        <taxon>Gunneridae</taxon>
        <taxon>Pentapetalae</taxon>
        <taxon>rosids</taxon>
        <taxon>fabids</taxon>
        <taxon>Rosales</taxon>
        <taxon>Moraceae</taxon>
        <taxon>Ficeae</taxon>
        <taxon>Ficus</taxon>
    </lineage>
</organism>
<keyword evidence="2" id="KW-1185">Reference proteome</keyword>
<evidence type="ECO:0000313" key="1">
    <source>
        <dbReference type="EMBL" id="GMN73315.1"/>
    </source>
</evidence>
<evidence type="ECO:0000313" key="2">
    <source>
        <dbReference type="Proteomes" id="UP001187192"/>
    </source>
</evidence>
<name>A0AA88EHG6_FICCA</name>
<accession>A0AA88EHG6</accession>
<sequence length="50" mass="5299">MGGGVEVAEMRKRVRNLAEDAKKAVESGGSSQSNLVALINELKSLKKLEG</sequence>
<dbReference type="AlphaFoldDB" id="A0AA88EHG6"/>
<reference evidence="1" key="1">
    <citation type="submission" date="2023-07" db="EMBL/GenBank/DDBJ databases">
        <title>draft genome sequence of fig (Ficus carica).</title>
        <authorList>
            <person name="Takahashi T."/>
            <person name="Nishimura K."/>
        </authorList>
    </citation>
    <scope>NUCLEOTIDE SEQUENCE</scope>
</reference>
<gene>
    <name evidence="1" type="ORF">TIFTF001_054301</name>
</gene>
<comment type="caution">
    <text evidence="1">The sequence shown here is derived from an EMBL/GenBank/DDBJ whole genome shotgun (WGS) entry which is preliminary data.</text>
</comment>
<dbReference type="Proteomes" id="UP001187192">
    <property type="component" value="Unassembled WGS sequence"/>
</dbReference>